<dbReference type="AlphaFoldDB" id="A0A0L0C8K1"/>
<name>A0A0L0C8K1_LUCCU</name>
<keyword evidence="5" id="KW-1185">Reference proteome</keyword>
<keyword evidence="1" id="KW-0677">Repeat</keyword>
<evidence type="ECO:0000256" key="1">
    <source>
        <dbReference type="ARBA" id="ARBA00022737"/>
    </source>
</evidence>
<feature type="region of interest" description="Disordered" evidence="3">
    <location>
        <begin position="606"/>
        <end position="653"/>
    </location>
</feature>
<dbReference type="InterPro" id="IPR036770">
    <property type="entry name" value="Ankyrin_rpt-contain_sf"/>
</dbReference>
<dbReference type="GO" id="GO:0017020">
    <property type="term" value="F:myosin phosphatase regulator activity"/>
    <property type="evidence" value="ECO:0007669"/>
    <property type="project" value="TreeGrafter"/>
</dbReference>
<dbReference type="InterPro" id="IPR002110">
    <property type="entry name" value="Ankyrin_rpt"/>
</dbReference>
<dbReference type="SMART" id="SM00248">
    <property type="entry name" value="ANK"/>
    <property type="match status" value="5"/>
</dbReference>
<dbReference type="STRING" id="7375.A0A0L0C8K1"/>
<feature type="compositionally biased region" description="Basic residues" evidence="3">
    <location>
        <begin position="748"/>
        <end position="761"/>
    </location>
</feature>
<dbReference type="Proteomes" id="UP000037069">
    <property type="component" value="Unassembled WGS sequence"/>
</dbReference>
<dbReference type="PROSITE" id="PS50088">
    <property type="entry name" value="ANK_REPEAT"/>
    <property type="match status" value="4"/>
</dbReference>
<organism evidence="4 5">
    <name type="scientific">Lucilia cuprina</name>
    <name type="common">Green bottle fly</name>
    <name type="synonym">Australian sheep blowfly</name>
    <dbReference type="NCBI Taxonomy" id="7375"/>
    <lineage>
        <taxon>Eukaryota</taxon>
        <taxon>Metazoa</taxon>
        <taxon>Ecdysozoa</taxon>
        <taxon>Arthropoda</taxon>
        <taxon>Hexapoda</taxon>
        <taxon>Insecta</taxon>
        <taxon>Pterygota</taxon>
        <taxon>Neoptera</taxon>
        <taxon>Endopterygota</taxon>
        <taxon>Diptera</taxon>
        <taxon>Brachycera</taxon>
        <taxon>Muscomorpha</taxon>
        <taxon>Oestroidea</taxon>
        <taxon>Calliphoridae</taxon>
        <taxon>Luciliinae</taxon>
        <taxon>Lucilia</taxon>
    </lineage>
</organism>
<feature type="repeat" description="ANK" evidence="2">
    <location>
        <begin position="264"/>
        <end position="296"/>
    </location>
</feature>
<feature type="region of interest" description="Disordered" evidence="3">
    <location>
        <begin position="354"/>
        <end position="388"/>
    </location>
</feature>
<accession>A0A0L0C8K1</accession>
<feature type="compositionally biased region" description="Basic and acidic residues" evidence="3">
    <location>
        <begin position="354"/>
        <end position="364"/>
    </location>
</feature>
<evidence type="ECO:0000256" key="2">
    <source>
        <dbReference type="PROSITE-ProRule" id="PRU00023"/>
    </source>
</evidence>
<dbReference type="EMBL" id="JRES01000760">
    <property type="protein sequence ID" value="KNC28575.1"/>
    <property type="molecule type" value="Genomic_DNA"/>
</dbReference>
<feature type="repeat" description="ANK" evidence="2">
    <location>
        <begin position="297"/>
        <end position="329"/>
    </location>
</feature>
<feature type="non-terminal residue" evidence="4">
    <location>
        <position position="851"/>
    </location>
</feature>
<feature type="compositionally biased region" description="Low complexity" evidence="3">
    <location>
        <begin position="448"/>
        <end position="470"/>
    </location>
</feature>
<dbReference type="FunFam" id="1.25.40.20:FF:000198">
    <property type="entry name" value="Myosin binding subunit, isoform P"/>
    <property type="match status" value="1"/>
</dbReference>
<dbReference type="PANTHER" id="PTHR24179">
    <property type="entry name" value="PROTEIN PHOSPHATASE 1 REGULATORY SUBUNIT 12"/>
    <property type="match status" value="1"/>
</dbReference>
<dbReference type="GO" id="GO:0004857">
    <property type="term" value="F:enzyme inhibitor activity"/>
    <property type="evidence" value="ECO:0007669"/>
    <property type="project" value="TreeGrafter"/>
</dbReference>
<feature type="repeat" description="ANK" evidence="2">
    <location>
        <begin position="169"/>
        <end position="201"/>
    </location>
</feature>
<dbReference type="GO" id="GO:0005737">
    <property type="term" value="C:cytoplasm"/>
    <property type="evidence" value="ECO:0007669"/>
    <property type="project" value="TreeGrafter"/>
</dbReference>
<dbReference type="Gene3D" id="1.25.40.20">
    <property type="entry name" value="Ankyrin repeat-containing domain"/>
    <property type="match status" value="2"/>
</dbReference>
<reference evidence="4 5" key="1">
    <citation type="journal article" date="2015" name="Nat. Commun.">
        <title>Lucilia cuprina genome unlocks parasitic fly biology to underpin future interventions.</title>
        <authorList>
            <person name="Anstead C.A."/>
            <person name="Korhonen P.K."/>
            <person name="Young N.D."/>
            <person name="Hall R.S."/>
            <person name="Jex A.R."/>
            <person name="Murali S.C."/>
            <person name="Hughes D.S."/>
            <person name="Lee S.F."/>
            <person name="Perry T."/>
            <person name="Stroehlein A.J."/>
            <person name="Ansell B.R."/>
            <person name="Breugelmans B."/>
            <person name="Hofmann A."/>
            <person name="Qu J."/>
            <person name="Dugan S."/>
            <person name="Lee S.L."/>
            <person name="Chao H."/>
            <person name="Dinh H."/>
            <person name="Han Y."/>
            <person name="Doddapaneni H.V."/>
            <person name="Worley K.C."/>
            <person name="Muzny D.M."/>
            <person name="Ioannidis P."/>
            <person name="Waterhouse R.M."/>
            <person name="Zdobnov E.M."/>
            <person name="James P.J."/>
            <person name="Bagnall N.H."/>
            <person name="Kotze A.C."/>
            <person name="Gibbs R.A."/>
            <person name="Richards S."/>
            <person name="Batterham P."/>
            <person name="Gasser R.B."/>
        </authorList>
    </citation>
    <scope>NUCLEOTIDE SEQUENCE [LARGE SCALE GENOMIC DNA]</scope>
    <source>
        <strain evidence="4 5">LS</strain>
        <tissue evidence="4">Full body</tissue>
    </source>
</reference>
<dbReference type="OMA" id="HSYQPRR"/>
<feature type="compositionally biased region" description="Low complexity" evidence="3">
    <location>
        <begin position="483"/>
        <end position="502"/>
    </location>
</feature>
<dbReference type="InterPro" id="IPR051226">
    <property type="entry name" value="PP1_Regulatory_Subunit"/>
</dbReference>
<evidence type="ECO:0000313" key="5">
    <source>
        <dbReference type="Proteomes" id="UP000037069"/>
    </source>
</evidence>
<feature type="region of interest" description="Disordered" evidence="3">
    <location>
        <begin position="748"/>
        <end position="783"/>
    </location>
</feature>
<dbReference type="SUPFAM" id="SSF48403">
    <property type="entry name" value="Ankyrin repeat"/>
    <property type="match status" value="1"/>
</dbReference>
<proteinExistence type="predicted"/>
<feature type="compositionally biased region" description="Low complexity" evidence="3">
    <location>
        <begin position="625"/>
        <end position="639"/>
    </location>
</feature>
<keyword evidence="2" id="KW-0040">ANK repeat</keyword>
<dbReference type="PROSITE" id="PS50297">
    <property type="entry name" value="ANK_REP_REGION"/>
    <property type="match status" value="4"/>
</dbReference>
<feature type="region of interest" description="Disordered" evidence="3">
    <location>
        <begin position="448"/>
        <end position="512"/>
    </location>
</feature>
<comment type="caution">
    <text evidence="4">The sequence shown here is derived from an EMBL/GenBank/DDBJ whole genome shotgun (WGS) entry which is preliminary data.</text>
</comment>
<sequence>MVKGILVNRKSDESFKAQLKMEHADLVAEMQTVENLPTHERLQLARLRRAQQLKVARQKEKEWLKLQRAKGVNLSTLNGMNTTHHFRNSSNLSSSSKRHISFENSVVLLEAASRNDMHEVAELLEHGITPDAANEDGLTALHQCCIDNNVEMLKLLLEYGANVDAQDSDKWTPLHAAATCGHLELVRILIDHGANLLAVNTDGNMPYDLCDDENTLDYIEAEMSKRGVTQELIDETRSATERLMLRDLMELSKNGGDIEQPDEHGATPLHIASANGYIKVVEFLLEQHVNVDALDRDMWSPVHAAACWGHLEVLEMLAQCGADLNIKNKDDETPSDICEDPEIRERIEQLKTEQESKRLAEAQRRRVRRSQSNNTRAQSVRRTSLRDKTLTTKKDAVEEARLRLQAQEVFVTATPDSTTLDPNGITDHNHHTQLDGSAADWLAKTSNAATNHHNNNNNNNNTLKTNNNHRNSYDPSLKDMVDSNSISSMSLQQLQQHQQHSYQPRRPPEGRENDELQMHAFKTNGEHSTGGATGQHINGLNGVGIGGGNDGSSASTATTAAAVIAATTTANTGHGTEAVQIQSSKEATNGKINVQVTVLVDTSNTHNLQQQQQSQQTTHLHHNQQQHQTSQQQTPQQQHMHMHLHGHGHYNNLTGSTTATFHNQLPHHNPSQQQLQQHHPLLQLQHQNSQLLDMTLSSSQGLANATTLANLKKQRSMSRCLNGNNANGNSSNCENGSVLGAANSTNHNHNHISHNNHHHNHNNNNTLEGQVNTQQPALSNGGLQHPALMDYNGLINDHPSSAQQTAAGVGVGGGGGAGGGSATAGGMNKFSGVTGDVVSDSTSSKKCCIVM</sequence>
<dbReference type="OrthoDB" id="19014at2759"/>
<evidence type="ECO:0000256" key="3">
    <source>
        <dbReference type="SAM" id="MobiDB-lite"/>
    </source>
</evidence>
<dbReference type="Pfam" id="PF12796">
    <property type="entry name" value="Ank_2"/>
    <property type="match status" value="2"/>
</dbReference>
<feature type="compositionally biased region" description="Polar residues" evidence="3">
    <location>
        <begin position="767"/>
        <end position="782"/>
    </location>
</feature>
<gene>
    <name evidence="4" type="ORF">FF38_05768</name>
</gene>
<evidence type="ECO:0000313" key="4">
    <source>
        <dbReference type="EMBL" id="KNC28575.1"/>
    </source>
</evidence>
<dbReference type="PRINTS" id="PR01415">
    <property type="entry name" value="ANKYRIN"/>
</dbReference>
<feature type="compositionally biased region" description="Low complexity" evidence="3">
    <location>
        <begin position="606"/>
        <end position="618"/>
    </location>
</feature>
<dbReference type="PANTHER" id="PTHR24179:SF29">
    <property type="entry name" value="LD46604P"/>
    <property type="match status" value="1"/>
</dbReference>
<feature type="repeat" description="ANK" evidence="2">
    <location>
        <begin position="136"/>
        <end position="168"/>
    </location>
</feature>
<protein>
    <submittedName>
        <fullName evidence="4">Uncharacterized protein</fullName>
    </submittedName>
</protein>